<feature type="transmembrane region" description="Helical" evidence="7">
    <location>
        <begin position="438"/>
        <end position="460"/>
    </location>
</feature>
<feature type="region of interest" description="Disordered" evidence="6">
    <location>
        <begin position="1"/>
        <end position="32"/>
    </location>
</feature>
<feature type="transmembrane region" description="Helical" evidence="7">
    <location>
        <begin position="179"/>
        <end position="212"/>
    </location>
</feature>
<name>A0A2V4NGR1_9ACTN</name>
<dbReference type="CDD" id="cd06173">
    <property type="entry name" value="MFS_MefA_like"/>
    <property type="match status" value="1"/>
</dbReference>
<evidence type="ECO:0000256" key="1">
    <source>
        <dbReference type="ARBA" id="ARBA00004651"/>
    </source>
</evidence>
<comment type="subcellular location">
    <subcellularLocation>
        <location evidence="1">Cell membrane</location>
        <topology evidence="1">Multi-pass membrane protein</topology>
    </subcellularLocation>
</comment>
<feature type="transmembrane region" description="Helical" evidence="7">
    <location>
        <begin position="323"/>
        <end position="341"/>
    </location>
</feature>
<dbReference type="AlphaFoldDB" id="A0A2V4NGR1"/>
<evidence type="ECO:0000313" key="10">
    <source>
        <dbReference type="Proteomes" id="UP000248039"/>
    </source>
</evidence>
<keyword evidence="10" id="KW-1185">Reference proteome</keyword>
<dbReference type="InterPro" id="IPR036259">
    <property type="entry name" value="MFS_trans_sf"/>
</dbReference>
<keyword evidence="3 7" id="KW-0812">Transmembrane</keyword>
<evidence type="ECO:0000256" key="3">
    <source>
        <dbReference type="ARBA" id="ARBA00022692"/>
    </source>
</evidence>
<evidence type="ECO:0000256" key="6">
    <source>
        <dbReference type="SAM" id="MobiDB-lite"/>
    </source>
</evidence>
<dbReference type="GO" id="GO:0022857">
    <property type="term" value="F:transmembrane transporter activity"/>
    <property type="evidence" value="ECO:0007669"/>
    <property type="project" value="InterPro"/>
</dbReference>
<evidence type="ECO:0000256" key="2">
    <source>
        <dbReference type="ARBA" id="ARBA00022475"/>
    </source>
</evidence>
<keyword evidence="2" id="KW-1003">Cell membrane</keyword>
<protein>
    <submittedName>
        <fullName evidence="9">MFS transporter</fullName>
    </submittedName>
</protein>
<feature type="domain" description="Major facilitator superfamily (MFS) profile" evidence="8">
    <location>
        <begin position="299"/>
        <end position="520"/>
    </location>
</feature>
<keyword evidence="5 7" id="KW-0472">Membrane</keyword>
<evidence type="ECO:0000256" key="7">
    <source>
        <dbReference type="SAM" id="Phobius"/>
    </source>
</evidence>
<feature type="transmembrane region" description="Helical" evidence="7">
    <location>
        <begin position="250"/>
        <end position="274"/>
    </location>
</feature>
<evidence type="ECO:0000313" key="9">
    <source>
        <dbReference type="EMBL" id="PYC83181.1"/>
    </source>
</evidence>
<feature type="transmembrane region" description="Helical" evidence="7">
    <location>
        <begin position="139"/>
        <end position="159"/>
    </location>
</feature>
<sequence>MGGPPARRGGRALRGAGAGTAGRRAVRARGRAGLRADGRRLRRADGRLGLRRDAGTRHPGRAGRHRQHVQRCADRLLLPRRGPRREPGVKRPSPGGLWQDRDFLRLWAGESVSQLGAQVTQLALPLAAVYQLHANSTQLGLLNAASYAPFLGLTLFIGVWADRRRRRPLMIGANLGRALLVGTVPLCAAMGALTVWYLYLAALAIGVLTVVFDVSYQSYLPSLINTEQLVEGNSKLSVSNSVAQIGGPGLAGLLIGWLTAPLALLVNCASYLVSVGTLSTIRRREPAPEQPAERVSTVRSIAEGLKVVLGNASIRAIALQAGTYNLCWMSLQTVFVLYASRLGMRPGTIGLVLGVGAVGSLLGAVGAARLKERLGLGRAVLAELLLCCCAPLLIPLAPGRGALSYALYVTAFGLCGLGSTMATIHAVSLRQVITPPQLLGRVNAGCRFIAWGPLPLGALIGGRLGDTLGLRPTLWITAGTFLFALLWVALSPVVRLRDFPTDLPHQRDAAETGTAVPTPS</sequence>
<proteinExistence type="predicted"/>
<organism evidence="9 10">
    <name type="scientific">Streptomyces tateyamensis</name>
    <dbReference type="NCBI Taxonomy" id="565073"/>
    <lineage>
        <taxon>Bacteria</taxon>
        <taxon>Bacillati</taxon>
        <taxon>Actinomycetota</taxon>
        <taxon>Actinomycetes</taxon>
        <taxon>Kitasatosporales</taxon>
        <taxon>Streptomycetaceae</taxon>
        <taxon>Streptomyces</taxon>
    </lineage>
</organism>
<dbReference type="SUPFAM" id="SSF103473">
    <property type="entry name" value="MFS general substrate transporter"/>
    <property type="match status" value="1"/>
</dbReference>
<dbReference type="Proteomes" id="UP000248039">
    <property type="component" value="Unassembled WGS sequence"/>
</dbReference>
<gene>
    <name evidence="9" type="ORF">C7C46_09245</name>
</gene>
<dbReference type="Pfam" id="PF07690">
    <property type="entry name" value="MFS_1"/>
    <property type="match status" value="1"/>
</dbReference>
<keyword evidence="4 7" id="KW-1133">Transmembrane helix</keyword>
<dbReference type="InterPro" id="IPR011701">
    <property type="entry name" value="MFS"/>
</dbReference>
<accession>A0A2V4NGR1</accession>
<feature type="transmembrane region" description="Helical" evidence="7">
    <location>
        <begin position="347"/>
        <end position="368"/>
    </location>
</feature>
<dbReference type="GO" id="GO:0005886">
    <property type="term" value="C:plasma membrane"/>
    <property type="evidence" value="ECO:0007669"/>
    <property type="project" value="UniProtKB-SubCell"/>
</dbReference>
<feature type="transmembrane region" description="Helical" evidence="7">
    <location>
        <begin position="405"/>
        <end position="426"/>
    </location>
</feature>
<dbReference type="Gene3D" id="1.20.1250.20">
    <property type="entry name" value="MFS general substrate transporter like domains"/>
    <property type="match status" value="1"/>
</dbReference>
<dbReference type="InterPro" id="IPR020846">
    <property type="entry name" value="MFS_dom"/>
</dbReference>
<feature type="transmembrane region" description="Helical" evidence="7">
    <location>
        <begin position="472"/>
        <end position="490"/>
    </location>
</feature>
<evidence type="ECO:0000256" key="4">
    <source>
        <dbReference type="ARBA" id="ARBA00022989"/>
    </source>
</evidence>
<feature type="transmembrane region" description="Helical" evidence="7">
    <location>
        <begin position="380"/>
        <end position="399"/>
    </location>
</feature>
<reference evidence="9 10" key="1">
    <citation type="submission" date="2018-03" db="EMBL/GenBank/DDBJ databases">
        <title>Bioinformatic expansion and discovery of thiopeptide antibiotics.</title>
        <authorList>
            <person name="Schwalen C.J."/>
            <person name="Hudson G.A."/>
            <person name="Mitchell D.A."/>
        </authorList>
    </citation>
    <scope>NUCLEOTIDE SEQUENCE [LARGE SCALE GENOMIC DNA]</scope>
    <source>
        <strain evidence="9 10">ATCC 21389</strain>
    </source>
</reference>
<dbReference type="PANTHER" id="PTHR23513:SF6">
    <property type="entry name" value="MAJOR FACILITATOR SUPERFAMILY ASSOCIATED DOMAIN-CONTAINING PROTEIN"/>
    <property type="match status" value="1"/>
</dbReference>
<dbReference type="PROSITE" id="PS50850">
    <property type="entry name" value="MFS"/>
    <property type="match status" value="1"/>
</dbReference>
<dbReference type="PANTHER" id="PTHR23513">
    <property type="entry name" value="INTEGRAL MEMBRANE EFFLUX PROTEIN-RELATED"/>
    <property type="match status" value="1"/>
</dbReference>
<evidence type="ECO:0000256" key="5">
    <source>
        <dbReference type="ARBA" id="ARBA00023136"/>
    </source>
</evidence>
<comment type="caution">
    <text evidence="9">The sequence shown here is derived from an EMBL/GenBank/DDBJ whole genome shotgun (WGS) entry which is preliminary data.</text>
</comment>
<dbReference type="EMBL" id="PYBW01000029">
    <property type="protein sequence ID" value="PYC83181.1"/>
    <property type="molecule type" value="Genomic_DNA"/>
</dbReference>
<evidence type="ECO:0000259" key="8">
    <source>
        <dbReference type="PROSITE" id="PS50850"/>
    </source>
</evidence>